<dbReference type="GeneID" id="66099050"/>
<dbReference type="Pfam" id="PF00580">
    <property type="entry name" value="UvrD-helicase"/>
    <property type="match status" value="1"/>
</dbReference>
<dbReference type="Pfam" id="PF13361">
    <property type="entry name" value="UvrD_C"/>
    <property type="match status" value="1"/>
</dbReference>
<dbReference type="PROSITE" id="PS51198">
    <property type="entry name" value="UVRD_HELICASE_ATP_BIND"/>
    <property type="match status" value="1"/>
</dbReference>
<dbReference type="GO" id="GO:0004386">
    <property type="term" value="F:helicase activity"/>
    <property type="evidence" value="ECO:0007669"/>
    <property type="project" value="UniProtKB-UniRule"/>
</dbReference>
<dbReference type="PANTHER" id="PTHR21529:SF4">
    <property type="entry name" value="TPR AND ANKYRIN REPEAT-CONTAINING PROTEIN 1"/>
    <property type="match status" value="1"/>
</dbReference>
<evidence type="ECO:0000256" key="5">
    <source>
        <dbReference type="PROSITE-ProRule" id="PRU00560"/>
    </source>
</evidence>
<dbReference type="EMBL" id="MU250526">
    <property type="protein sequence ID" value="KAG7450850.1"/>
    <property type="molecule type" value="Genomic_DNA"/>
</dbReference>
<evidence type="ECO:0000313" key="7">
    <source>
        <dbReference type="EMBL" id="KAG7450850.1"/>
    </source>
</evidence>
<reference evidence="7" key="1">
    <citation type="submission" date="2020-11" db="EMBL/GenBank/DDBJ databases">
        <title>Adaptations for nitrogen fixation in a non-lichenized fungal sporocarp promotes dispersal by wood-feeding termites.</title>
        <authorList>
            <consortium name="DOE Joint Genome Institute"/>
            <person name="Koch R.A."/>
            <person name="Yoon G."/>
            <person name="Arayal U."/>
            <person name="Lail K."/>
            <person name="Amirebrahimi M."/>
            <person name="Labutti K."/>
            <person name="Lipzen A."/>
            <person name="Riley R."/>
            <person name="Barry K."/>
            <person name="Henrissat B."/>
            <person name="Grigoriev I.V."/>
            <person name="Herr J.R."/>
            <person name="Aime M.C."/>
        </authorList>
    </citation>
    <scope>NUCLEOTIDE SEQUENCE</scope>
    <source>
        <strain evidence="7">MCA 3950</strain>
    </source>
</reference>
<dbReference type="Gene3D" id="3.40.50.300">
    <property type="entry name" value="P-loop containing nucleotide triphosphate hydrolases"/>
    <property type="match status" value="2"/>
</dbReference>
<keyword evidence="2 5" id="KW-0378">Hydrolase</keyword>
<accession>A0A9P7W1V3</accession>
<evidence type="ECO:0000256" key="3">
    <source>
        <dbReference type="ARBA" id="ARBA00022806"/>
    </source>
</evidence>
<proteinExistence type="predicted"/>
<keyword evidence="8" id="KW-1185">Reference proteome</keyword>
<organism evidence="7 8">
    <name type="scientific">Guyanagaster necrorhizus</name>
    <dbReference type="NCBI Taxonomy" id="856835"/>
    <lineage>
        <taxon>Eukaryota</taxon>
        <taxon>Fungi</taxon>
        <taxon>Dikarya</taxon>
        <taxon>Basidiomycota</taxon>
        <taxon>Agaricomycotina</taxon>
        <taxon>Agaricomycetes</taxon>
        <taxon>Agaricomycetidae</taxon>
        <taxon>Agaricales</taxon>
        <taxon>Marasmiineae</taxon>
        <taxon>Physalacriaceae</taxon>
        <taxon>Guyanagaster</taxon>
    </lineage>
</organism>
<dbReference type="InterPro" id="IPR014017">
    <property type="entry name" value="DNA_helicase_UvrD-like_C"/>
</dbReference>
<dbReference type="PANTHER" id="PTHR21529">
    <property type="entry name" value="MAMMARY TURMOR VIRUS RECEPTOR HOMOLOG 1, 2 MTVR1, 2"/>
    <property type="match status" value="1"/>
</dbReference>
<evidence type="ECO:0000256" key="4">
    <source>
        <dbReference type="ARBA" id="ARBA00022840"/>
    </source>
</evidence>
<protein>
    <recommendedName>
        <fullName evidence="6">UvrD-like helicase ATP-binding domain-containing protein</fullName>
    </recommendedName>
</protein>
<feature type="binding site" evidence="5">
    <location>
        <begin position="501"/>
        <end position="508"/>
    </location>
    <ligand>
        <name>ATP</name>
        <dbReference type="ChEBI" id="CHEBI:30616"/>
    </ligand>
</feature>
<gene>
    <name evidence="7" type="ORF">BT62DRAFT_1001665</name>
</gene>
<sequence length="2203" mass="250283">MSPKQRYRSDLFSPEKFASGDLLDRALEELRTILTEDNFKHVFQEVIDNESARILFLVLSCSYIFTVLSETTSLISWLLETFPSEAINYDATVHCRVISCLSAEFISSSFVEEKEICARYHEIAQIGPKVLKSLVSFLGRIAGSEYYKKGKAQISKFQQTKGDGPFAFVKKDFDILKIDIPETSSEASVSMDHVLQSQKDTLKFYLELLRRPEIYVSLKERCIVSASLIDEEKIAPGFVVELPSAYPNVQPMKSALYFDTAEGFGEWTVVISTDADNFLRSARKKNLYTFNITMKKIKELSCGHFTNNNQKPLSGSVAEVPVFEAKITRDLRLVYQIDLIPGDEYVRTEDNFVIRVTKLHWFIGRESNKLSRFLVSIRMLKWTIVCGVPSAVSCKKRENNTAKGNIFSSKRADSQASKNIFIPAFFPPLPEVLQTEIEDIPDLRPDETVEVHSRLLFEKYITFSQPFLNTVLADVDATFPHMVSTQEKRIIEHPKSCYVIGRSGTGKTTTMLFKMLLIERTFQLMESDLPRPRQVFITKSRVLAKKVQEYFVKLSSSLTIASQPSVDLMNLPRAPQYHADLGLVHADDIADWRIDLPAKYSDLKEKHFPLFITFDGLCDMLEADMGIQTLTAASRIGIKHNKSHMTLITFESFCESYWSHFPQPLIKGSDPALVYSEIIGVIKGSAKTLSEEKQHLSRATYLDLSERRQSTFADQRPELYKLFELYMHKKKLRGEYDTGDRTHRILKYFAEKGVPGQGLDHLYVDEVQDNMLIDSMVLRALCNNADGLFWAGDTAQTISVGSSFRFEELKAFQWNIEDQYRRRRGLGCGSKQLPEMFQLAVNYRSHAGIVDCAHSIIDLIMTFWEDCIDRLSPEMGIVDGVKPIFFNNEDHAQLEQFLFLDGGGAPIEFGAQQCIIVRNETARERLQQKVGKVGLVLTIYESKGLEFNDVLLYNFFADSPTGPAQWRVVLNAIEESKQDPRNPPPRFDYIRHANICSELKCLYVAITRARENIWIADGSETGEPMRIFWNSKNLINNFTPGSDVPRLASESTPEEWAAEGRELFNAKHFSQAKRCYRKANLPLLASIADAYDSRMKARNVVGTSRQKVLERRSCFAEAAKSFSECADFTSNSRDFLTYFRISGECFEQADEKNRAAEKFLLAQEYTRAAELYRDIDKFDEAVVVVKGHGDKMLSEVVEDVIKLARLTYFSNGEMTKAHQLFDSFEEEVTYLKERDLDVALAHLLEMTGRISEAAELHCSNGRKQQAIELFLREAENKRALCRAQECILDELWHTIAFDVDPNVIRSDLSVLQLMHFASQIDEASVEWTKADELSMFRAIIDNQTSQLRALGSKFHKADHSSAALLCLDQYFSRAPRIQDLTLVDAVEELGLFYTYAGLLSAAASRTDPWEDVTMAAMFGFRRISENEFLVSKNAWLQKAALNLPRKSVHRDHDSNLRLSAFELRGLFQFALRSHLKGRIAAEDDDCAKSQAFQICLVFAESGRCDQCPQVHMSPLMIDTGYYNMRVRLHLQQILILGSLSGNACEQMESRETPEFWLNRLCDALYPPHHMFGSISYLVLSTIPEAPRALDIMTFVPDVIRTATIALMFDRSQAGYLRNPAYISAKHPPSNYVRQNNGIAIHNLLSSMSGDQTWSLTAGFLFVELVVKQRLSINVGDLCDFVDFLCGSVILWGCRSGKSLSSDLTVPRSWLLWSVNYDFPEFNEEIQTDYYRIILAPMQDLLEQLHTRNCDHLFYVTARNHSKVPCRVYHDAFILRIFKALGLLGHNVCDDFLRVSIQKLMLSLRQEGRLISPFYNQCIDAADRSWDELVEVIRSSLQSDPKIEMIQLVHLSKEALINKHALQGVHQRLYVDLSDIQQQLCPAVPASTYWKTTSSQIDVSERKGPDKDGEVEKMKNLQEAEAVEETSGNDDVVVDAIPMQEAKAVKETSGDDAVAADAISVEDMTTRKPTEREVAAASLIQRVCRKVLRHRRGVAKRGTTGLRAQFYASCTKKVTRLGANPGLYLRLFLGPLPHLLVCLENVCTETFTQKTGAKKRFLDCSRDEMEAVEKLLKKTTKANQAAIKLRKQLDPSSAFHESCNSKELRKLAEEANDLISSLPFKSSLDLSDDLHLAIKGIVTQRSSTGSPATRRNIDVRVKPYITKSVERKSYAIKIRLVWDNKFEPKLRCRYAFATFRERAGTESC</sequence>
<keyword evidence="1 5" id="KW-0547">Nucleotide-binding</keyword>
<dbReference type="OrthoDB" id="3156807at2759"/>
<dbReference type="Proteomes" id="UP000812287">
    <property type="component" value="Unassembled WGS sequence"/>
</dbReference>
<dbReference type="InterPro" id="IPR014016">
    <property type="entry name" value="UvrD-like_ATP-bd"/>
</dbReference>
<evidence type="ECO:0000256" key="2">
    <source>
        <dbReference type="ARBA" id="ARBA00022801"/>
    </source>
</evidence>
<dbReference type="InterPro" id="IPR039904">
    <property type="entry name" value="TRANK1"/>
</dbReference>
<keyword evidence="4 5" id="KW-0067">ATP-binding</keyword>
<evidence type="ECO:0000259" key="6">
    <source>
        <dbReference type="PROSITE" id="PS51198"/>
    </source>
</evidence>
<evidence type="ECO:0000256" key="1">
    <source>
        <dbReference type="ARBA" id="ARBA00022741"/>
    </source>
</evidence>
<evidence type="ECO:0000313" key="8">
    <source>
        <dbReference type="Proteomes" id="UP000812287"/>
    </source>
</evidence>
<dbReference type="SUPFAM" id="SSF52540">
    <property type="entry name" value="P-loop containing nucleoside triphosphate hydrolases"/>
    <property type="match status" value="1"/>
</dbReference>
<dbReference type="GO" id="GO:0016787">
    <property type="term" value="F:hydrolase activity"/>
    <property type="evidence" value="ECO:0007669"/>
    <property type="project" value="UniProtKB-UniRule"/>
</dbReference>
<feature type="domain" description="UvrD-like helicase ATP-binding" evidence="6">
    <location>
        <begin position="480"/>
        <end position="846"/>
    </location>
</feature>
<dbReference type="RefSeq" id="XP_043044350.1">
    <property type="nucleotide sequence ID" value="XM_043176763.1"/>
</dbReference>
<keyword evidence="3 5" id="KW-0347">Helicase</keyword>
<name>A0A9P7W1V3_9AGAR</name>
<dbReference type="GO" id="GO:0005524">
    <property type="term" value="F:ATP binding"/>
    <property type="evidence" value="ECO:0007669"/>
    <property type="project" value="UniProtKB-UniRule"/>
</dbReference>
<dbReference type="InterPro" id="IPR027417">
    <property type="entry name" value="P-loop_NTPase"/>
</dbReference>
<comment type="caution">
    <text evidence="7">The sequence shown here is derived from an EMBL/GenBank/DDBJ whole genome shotgun (WGS) entry which is preliminary data.</text>
</comment>